<dbReference type="AlphaFoldDB" id="A0ABD2WA66"/>
<name>A0ABD2WA66_9HYME</name>
<dbReference type="EMBL" id="JBJJXI010000122">
    <property type="protein sequence ID" value="KAL3389758.1"/>
    <property type="molecule type" value="Genomic_DNA"/>
</dbReference>
<accession>A0ABD2WA66</accession>
<dbReference type="Proteomes" id="UP001627154">
    <property type="component" value="Unassembled WGS sequence"/>
</dbReference>
<keyword evidence="3" id="KW-1185">Reference proteome</keyword>
<comment type="caution">
    <text evidence="2">The sequence shown here is derived from an EMBL/GenBank/DDBJ whole genome shotgun (WGS) entry which is preliminary data.</text>
</comment>
<feature type="region of interest" description="Disordered" evidence="1">
    <location>
        <begin position="1"/>
        <end position="20"/>
    </location>
</feature>
<organism evidence="2 3">
    <name type="scientific">Trichogramma kaykai</name>
    <dbReference type="NCBI Taxonomy" id="54128"/>
    <lineage>
        <taxon>Eukaryota</taxon>
        <taxon>Metazoa</taxon>
        <taxon>Ecdysozoa</taxon>
        <taxon>Arthropoda</taxon>
        <taxon>Hexapoda</taxon>
        <taxon>Insecta</taxon>
        <taxon>Pterygota</taxon>
        <taxon>Neoptera</taxon>
        <taxon>Endopterygota</taxon>
        <taxon>Hymenoptera</taxon>
        <taxon>Apocrita</taxon>
        <taxon>Proctotrupomorpha</taxon>
        <taxon>Chalcidoidea</taxon>
        <taxon>Trichogrammatidae</taxon>
        <taxon>Trichogramma</taxon>
    </lineage>
</organism>
<proteinExistence type="predicted"/>
<reference evidence="2 3" key="1">
    <citation type="journal article" date="2024" name="bioRxiv">
        <title>A reference genome for Trichogramma kaykai: A tiny desert-dwelling parasitoid wasp with competing sex-ratio distorters.</title>
        <authorList>
            <person name="Culotta J."/>
            <person name="Lindsey A.R."/>
        </authorList>
    </citation>
    <scope>NUCLEOTIDE SEQUENCE [LARGE SCALE GENOMIC DNA]</scope>
    <source>
        <strain evidence="2 3">KSX58</strain>
    </source>
</reference>
<protein>
    <submittedName>
        <fullName evidence="2">Uncharacterized protein</fullName>
    </submittedName>
</protein>
<evidence type="ECO:0000313" key="3">
    <source>
        <dbReference type="Proteomes" id="UP001627154"/>
    </source>
</evidence>
<gene>
    <name evidence="2" type="ORF">TKK_015121</name>
</gene>
<evidence type="ECO:0000256" key="1">
    <source>
        <dbReference type="SAM" id="MobiDB-lite"/>
    </source>
</evidence>
<sequence length="192" mass="20534">MLRVHVSAPTAQGDTSPGLHRRIGNCHAVLSDEDSIGASAPARGQLRRILSTPATTTCGFYKFVVFSTPATATCGFYEFVVFSTPATATCGFYEFVVFSTPATATCGFYEFVVFGALRLRACGGHLAAARDIEGRRRANSGATAILRTAHSFVSLPHAAAARQTTALRQRAFTLRFVWCCASVNIALDNFGI</sequence>
<evidence type="ECO:0000313" key="2">
    <source>
        <dbReference type="EMBL" id="KAL3389758.1"/>
    </source>
</evidence>